<dbReference type="EMBL" id="JAFCJH010000056">
    <property type="protein sequence ID" value="MBR0800554.1"/>
    <property type="molecule type" value="Genomic_DNA"/>
</dbReference>
<sequence length="561" mass="57086">DNYFLDGKSTGTGPEVMFGSAPLTPGEHGWTPIGAVETSAGYELALKDSATGQYTVWNTDAGGNVIDNAIGNVSASSPLLEVTELSFGQDLNGDGVIGIPGAIESSGATSLVQVGNHYVLDSNSTGTGPEVTFGGAPLTPGEFGWTPTAVAQTSTGYEIALKDMSNGEYTVWNTDTNGNVTYDPLGGNVSGNSVALESLEPSFHHDLNGDGVIGVLVGTSATTNLVQLGDNYFLDGKSTGTGPEVMFGSAPLTPGEYGWTPIGAVETSAGYELALKDAATGQYTVWNTDAGGNVIDNAIGSVSASSPLLEVTELSFGQDLNGDGVIGIPGAIESSGATSLVQVGNHYVLDSNSTGTGPEVTFGGAPLTPGEFGWKVIGAEQTSTGYEIALKYAATGQYTVWYTDSGANVTYDPLGGAVSDNSVALELFESSFHQDLNGDGVIGQAVPAGGALVAPGFASQSVAVTIAGPGNDTFVFHPGIGADTIVSAGAADAFELDGFSSVTSNSELATLLHEAQAGQPQSLFQSVNGGHDTSIDLGNHDVITLTDVRLADLHANDFIIR</sequence>
<dbReference type="Proteomes" id="UP001315278">
    <property type="component" value="Unassembled WGS sequence"/>
</dbReference>
<accession>A0ABS5FUQ4</accession>
<name>A0ABS5FUQ4_9BRAD</name>
<feature type="domain" description="Tryptophan-rich" evidence="1">
    <location>
        <begin position="343"/>
        <end position="443"/>
    </location>
</feature>
<dbReference type="Pfam" id="PF07483">
    <property type="entry name" value="W_rich_C"/>
    <property type="match status" value="4"/>
</dbReference>
<evidence type="ECO:0000313" key="2">
    <source>
        <dbReference type="EMBL" id="MBR0800554.1"/>
    </source>
</evidence>
<feature type="domain" description="Tryptophan-rich" evidence="1">
    <location>
        <begin position="225"/>
        <end position="327"/>
    </location>
</feature>
<proteinExistence type="predicted"/>
<feature type="domain" description="Tryptophan-rich" evidence="1">
    <location>
        <begin position="114"/>
        <end position="214"/>
    </location>
</feature>
<protein>
    <recommendedName>
        <fullName evidence="1">Tryptophan-rich domain-containing protein</fullName>
    </recommendedName>
</protein>
<gene>
    <name evidence="2" type="ORF">JQ615_34845</name>
</gene>
<feature type="domain" description="Tryptophan-rich" evidence="1">
    <location>
        <begin position="6"/>
        <end position="98"/>
    </location>
</feature>
<evidence type="ECO:0000313" key="3">
    <source>
        <dbReference type="Proteomes" id="UP001315278"/>
    </source>
</evidence>
<comment type="caution">
    <text evidence="2">The sequence shown here is derived from an EMBL/GenBank/DDBJ whole genome shotgun (WGS) entry which is preliminary data.</text>
</comment>
<keyword evidence="3" id="KW-1185">Reference proteome</keyword>
<reference evidence="3" key="1">
    <citation type="journal article" date="2021" name="ISME J.">
        <title>Evolutionary origin and ecological implication of a unique nif island in free-living Bradyrhizobium lineages.</title>
        <authorList>
            <person name="Tao J."/>
        </authorList>
    </citation>
    <scope>NUCLEOTIDE SEQUENCE [LARGE SCALE GENOMIC DNA]</scope>
    <source>
        <strain evidence="3">SZCCT0434</strain>
    </source>
</reference>
<evidence type="ECO:0000259" key="1">
    <source>
        <dbReference type="Pfam" id="PF07483"/>
    </source>
</evidence>
<organism evidence="2 3">
    <name type="scientific">Bradyrhizobium jicamae</name>
    <dbReference type="NCBI Taxonomy" id="280332"/>
    <lineage>
        <taxon>Bacteria</taxon>
        <taxon>Pseudomonadati</taxon>
        <taxon>Pseudomonadota</taxon>
        <taxon>Alphaproteobacteria</taxon>
        <taxon>Hyphomicrobiales</taxon>
        <taxon>Nitrobacteraceae</taxon>
        <taxon>Bradyrhizobium</taxon>
    </lineage>
</organism>
<dbReference type="InterPro" id="IPR011121">
    <property type="entry name" value="Trp-rich_dom"/>
</dbReference>
<feature type="non-terminal residue" evidence="2">
    <location>
        <position position="1"/>
    </location>
</feature>